<organism evidence="1 2">
    <name type="scientific">Paraphoma chrysanthemicola</name>
    <dbReference type="NCBI Taxonomy" id="798071"/>
    <lineage>
        <taxon>Eukaryota</taxon>
        <taxon>Fungi</taxon>
        <taxon>Dikarya</taxon>
        <taxon>Ascomycota</taxon>
        <taxon>Pezizomycotina</taxon>
        <taxon>Dothideomycetes</taxon>
        <taxon>Pleosporomycetidae</taxon>
        <taxon>Pleosporales</taxon>
        <taxon>Pleosporineae</taxon>
        <taxon>Phaeosphaeriaceae</taxon>
        <taxon>Paraphoma</taxon>
    </lineage>
</organism>
<gene>
    <name evidence="1" type="ORF">FB567DRAFT_553194</name>
</gene>
<keyword evidence="2" id="KW-1185">Reference proteome</keyword>
<evidence type="ECO:0000313" key="2">
    <source>
        <dbReference type="Proteomes" id="UP000813461"/>
    </source>
</evidence>
<evidence type="ECO:0000313" key="1">
    <source>
        <dbReference type="EMBL" id="KAH7076243.1"/>
    </source>
</evidence>
<comment type="caution">
    <text evidence="1">The sequence shown here is derived from an EMBL/GenBank/DDBJ whole genome shotgun (WGS) entry which is preliminary data.</text>
</comment>
<proteinExistence type="predicted"/>
<dbReference type="AlphaFoldDB" id="A0A8K0QY28"/>
<accession>A0A8K0QY28</accession>
<dbReference type="Proteomes" id="UP000813461">
    <property type="component" value="Unassembled WGS sequence"/>
</dbReference>
<dbReference type="OrthoDB" id="3801489at2759"/>
<evidence type="ECO:0008006" key="3">
    <source>
        <dbReference type="Google" id="ProtNLM"/>
    </source>
</evidence>
<dbReference type="EMBL" id="JAGMVJ010000019">
    <property type="protein sequence ID" value="KAH7076243.1"/>
    <property type="molecule type" value="Genomic_DNA"/>
</dbReference>
<name>A0A8K0QY28_9PLEO</name>
<protein>
    <recommendedName>
        <fullName evidence="3">F-box domain-containing protein</fullName>
    </recommendedName>
</protein>
<reference evidence="1" key="1">
    <citation type="journal article" date="2021" name="Nat. Commun.">
        <title>Genetic determinants of endophytism in the Arabidopsis root mycobiome.</title>
        <authorList>
            <person name="Mesny F."/>
            <person name="Miyauchi S."/>
            <person name="Thiergart T."/>
            <person name="Pickel B."/>
            <person name="Atanasova L."/>
            <person name="Karlsson M."/>
            <person name="Huettel B."/>
            <person name="Barry K.W."/>
            <person name="Haridas S."/>
            <person name="Chen C."/>
            <person name="Bauer D."/>
            <person name="Andreopoulos W."/>
            <person name="Pangilinan J."/>
            <person name="LaButti K."/>
            <person name="Riley R."/>
            <person name="Lipzen A."/>
            <person name="Clum A."/>
            <person name="Drula E."/>
            <person name="Henrissat B."/>
            <person name="Kohler A."/>
            <person name="Grigoriev I.V."/>
            <person name="Martin F.M."/>
            <person name="Hacquard S."/>
        </authorList>
    </citation>
    <scope>NUCLEOTIDE SEQUENCE</scope>
    <source>
        <strain evidence="1">MPI-SDFR-AT-0120</strain>
    </source>
</reference>
<sequence>MSTTSPFLALPREIRDMIYCFLHQEVTLKGSLEIGLKERPSRATVRLDNAPLVSVLRTHPQIAAEYREAKFFRSLSATLVTSYYHSFKALAPDSKALAKVNHRALARVRNFTVLIWNSHAQYVASVGPALARELTTINKDLCSLRFIVRALCGYFPYSEIDRYITKTPKALKPIPDVEFPPTLEGLHLTSRGEGFRLGSTCQLWQSLDSEHDVHHLAMSCYTRDGKSMGFWEPGDESTKESVAGEETKLIPGQNFSQPIWEWKSWSV</sequence>